<dbReference type="InterPro" id="IPR013433">
    <property type="entry name" value="PHA_gran_rgn"/>
</dbReference>
<dbReference type="EMBL" id="CADCWL010000082">
    <property type="protein sequence ID" value="CAA9561968.1"/>
    <property type="molecule type" value="Genomic_DNA"/>
</dbReference>
<evidence type="ECO:0000313" key="1">
    <source>
        <dbReference type="EMBL" id="CAA9561968.1"/>
    </source>
</evidence>
<organism evidence="1">
    <name type="scientific">uncultured Thermomicrobiales bacterium</name>
    <dbReference type="NCBI Taxonomy" id="1645740"/>
    <lineage>
        <taxon>Bacteria</taxon>
        <taxon>Pseudomonadati</taxon>
        <taxon>Thermomicrobiota</taxon>
        <taxon>Thermomicrobia</taxon>
        <taxon>Thermomicrobiales</taxon>
        <taxon>environmental samples</taxon>
    </lineage>
</organism>
<dbReference type="AlphaFoldDB" id="A0A6J4UYN0"/>
<dbReference type="Pfam" id="PF09650">
    <property type="entry name" value="PHA_gran_rgn"/>
    <property type="match status" value="1"/>
</dbReference>
<name>A0A6J4UYN0_9BACT</name>
<reference evidence="1" key="1">
    <citation type="submission" date="2020-02" db="EMBL/GenBank/DDBJ databases">
        <authorList>
            <person name="Meier V. D."/>
        </authorList>
    </citation>
    <scope>NUCLEOTIDE SEQUENCE</scope>
    <source>
        <strain evidence="1">AVDCRST_MAG19</strain>
    </source>
</reference>
<gene>
    <name evidence="1" type="ORF">AVDCRST_MAG19-1883</name>
</gene>
<sequence>MPKLAIVVPHELSEEEALGRIKNLLSEMKTRYATSFSDLEERWSGNEGRFSVKAMGFRVAGGVAVRPAEVAIDADLPMAATPFKGRVEQLIRSQAEQLLARR</sequence>
<accession>A0A6J4UYN0</accession>
<protein>
    <submittedName>
        <fullName evidence="1">Polyhydroxyalkanoic acid system protein (PHA_gran_rgn)</fullName>
    </submittedName>
</protein>
<proteinExistence type="predicted"/>